<comment type="caution">
    <text evidence="9">The sequence shown here is derived from an EMBL/GenBank/DDBJ whole genome shotgun (WGS) entry which is preliminary data.</text>
</comment>
<keyword evidence="10" id="KW-1185">Reference proteome</keyword>
<dbReference type="AlphaFoldDB" id="A0A2W2DIJ4"/>
<dbReference type="PANTHER" id="PTHR31611">
    <property type="entry name" value="HIGH-AFFINITY NICKEL TRANSPORT PROTEIN NIC1"/>
    <property type="match status" value="1"/>
</dbReference>
<feature type="transmembrane region" description="Helical" evidence="8">
    <location>
        <begin position="202"/>
        <end position="226"/>
    </location>
</feature>
<comment type="subcellular location">
    <subcellularLocation>
        <location evidence="8">Cell membrane</location>
        <topology evidence="8">Multi-pass membrane protein</topology>
    </subcellularLocation>
    <subcellularLocation>
        <location evidence="1">Endomembrane system</location>
        <topology evidence="1">Multi-pass membrane protein</topology>
    </subcellularLocation>
</comment>
<organism evidence="9 10">
    <name type="scientific">Micromonospora deserti</name>
    <dbReference type="NCBI Taxonomy" id="2070366"/>
    <lineage>
        <taxon>Bacteria</taxon>
        <taxon>Bacillati</taxon>
        <taxon>Actinomycetota</taxon>
        <taxon>Actinomycetes</taxon>
        <taxon>Micromonosporales</taxon>
        <taxon>Micromonosporaceae</taxon>
        <taxon>Micromonospora</taxon>
    </lineage>
</organism>
<dbReference type="GO" id="GO:0012505">
    <property type="term" value="C:endomembrane system"/>
    <property type="evidence" value="ECO:0007669"/>
    <property type="project" value="UniProtKB-SubCell"/>
</dbReference>
<evidence type="ECO:0000256" key="6">
    <source>
        <dbReference type="ARBA" id="ARBA00022989"/>
    </source>
</evidence>
<dbReference type="PANTHER" id="PTHR31611:SF0">
    <property type="entry name" value="HIGH-AFFINITY NICKEL TRANSPORT PROTEIN NIC1"/>
    <property type="match status" value="1"/>
</dbReference>
<evidence type="ECO:0000313" key="10">
    <source>
        <dbReference type="Proteomes" id="UP000248749"/>
    </source>
</evidence>
<dbReference type="EMBL" id="POUB01000057">
    <property type="protein sequence ID" value="PZF99567.1"/>
    <property type="molecule type" value="Genomic_DNA"/>
</dbReference>
<evidence type="ECO:0000256" key="4">
    <source>
        <dbReference type="ARBA" id="ARBA00022596"/>
    </source>
</evidence>
<keyword evidence="3 8" id="KW-0813">Transport</keyword>
<feature type="transmembrane region" description="Helical" evidence="8">
    <location>
        <begin position="278"/>
        <end position="305"/>
    </location>
</feature>
<dbReference type="Proteomes" id="UP000248749">
    <property type="component" value="Unassembled WGS sequence"/>
</dbReference>
<evidence type="ECO:0000256" key="8">
    <source>
        <dbReference type="RuleBase" id="RU362101"/>
    </source>
</evidence>
<evidence type="ECO:0000256" key="2">
    <source>
        <dbReference type="ARBA" id="ARBA00010892"/>
    </source>
</evidence>
<dbReference type="GO" id="GO:0015099">
    <property type="term" value="F:nickel cation transmembrane transporter activity"/>
    <property type="evidence" value="ECO:0007669"/>
    <property type="project" value="UniProtKB-UniRule"/>
</dbReference>
<feature type="transmembrane region" description="Helical" evidence="8">
    <location>
        <begin position="136"/>
        <end position="159"/>
    </location>
</feature>
<keyword evidence="4" id="KW-0533">Nickel</keyword>
<evidence type="ECO:0000256" key="1">
    <source>
        <dbReference type="ARBA" id="ARBA00004127"/>
    </source>
</evidence>
<dbReference type="Pfam" id="PF03824">
    <property type="entry name" value="NicO"/>
    <property type="match status" value="1"/>
</dbReference>
<feature type="transmembrane region" description="Helical" evidence="8">
    <location>
        <begin position="325"/>
        <end position="345"/>
    </location>
</feature>
<feature type="transmembrane region" description="Helical" evidence="8">
    <location>
        <begin position="91"/>
        <end position="116"/>
    </location>
</feature>
<feature type="transmembrane region" description="Helical" evidence="8">
    <location>
        <begin position="23"/>
        <end position="44"/>
    </location>
</feature>
<evidence type="ECO:0000256" key="3">
    <source>
        <dbReference type="ARBA" id="ARBA00022448"/>
    </source>
</evidence>
<comment type="similarity">
    <text evidence="2 8">Belongs to the NiCoT transporter (TC 2.A.52) family.</text>
</comment>
<name>A0A2W2DIJ4_9ACTN</name>
<dbReference type="GO" id="GO:0005886">
    <property type="term" value="C:plasma membrane"/>
    <property type="evidence" value="ECO:0007669"/>
    <property type="project" value="UniProtKB-SubCell"/>
</dbReference>
<keyword evidence="7 8" id="KW-0472">Membrane</keyword>
<keyword evidence="6 8" id="KW-1133">Transmembrane helix</keyword>
<dbReference type="OrthoDB" id="9776706at2"/>
<dbReference type="InterPro" id="IPR004688">
    <property type="entry name" value="Ni/Co_transpt"/>
</dbReference>
<dbReference type="InterPro" id="IPR011541">
    <property type="entry name" value="Ni/Co_transpt_high_affinity"/>
</dbReference>
<evidence type="ECO:0000256" key="7">
    <source>
        <dbReference type="ARBA" id="ARBA00023136"/>
    </source>
</evidence>
<feature type="transmembrane region" description="Helical" evidence="8">
    <location>
        <begin position="50"/>
        <end position="70"/>
    </location>
</feature>
<gene>
    <name evidence="9" type="ORF">C1I99_11145</name>
</gene>
<sequence length="367" mass="38517">MSSTAVSAAPPAGRWSRAERARLGGIVLAVAVLHVAGWSLYLYWNDQPAAAGGLAGAGTLAYVLGVRHAFDADHIAAIDDTTRLMLLRGRRPVGVGFFFALGHSAVVLLLALVVGLASANLTGPGLVEARELGATVAIVTATVFLALVAVLNAAVLAGLARLWRRLRHGDLDERELDLHLLNRGLVQRVLGSRARSLVRSSWHMAPVGFLFGLGLETASEVTLLALSASTAAAGGLPVLALLTLPLLFAAGMSAMDTADSLLMSRAYSWAYRHPARRLYYNLATTAMTVLVGGVVASVYAAGLLADHLGLSVLAGYASVADHFEQLGYAVVVLFVLAWAGAVALWKLRGYDRRYGGAVDPAPVEVPR</sequence>
<protein>
    <recommendedName>
        <fullName evidence="8">Nickel/cobalt efflux system</fullName>
    </recommendedName>
</protein>
<dbReference type="RefSeq" id="WP_111134139.1">
    <property type="nucleotide sequence ID" value="NZ_POUB01000057.1"/>
</dbReference>
<proteinExistence type="inferred from homology"/>
<feature type="transmembrane region" description="Helical" evidence="8">
    <location>
        <begin position="238"/>
        <end position="258"/>
    </location>
</feature>
<evidence type="ECO:0000256" key="5">
    <source>
        <dbReference type="ARBA" id="ARBA00022692"/>
    </source>
</evidence>
<accession>A0A2W2DIJ4</accession>
<evidence type="ECO:0000313" key="9">
    <source>
        <dbReference type="EMBL" id="PZF99567.1"/>
    </source>
</evidence>
<keyword evidence="5 8" id="KW-0812">Transmembrane</keyword>
<reference evidence="9 10" key="1">
    <citation type="submission" date="2018-01" db="EMBL/GenBank/DDBJ databases">
        <title>Draft genome sequence of Salinispora sp. 13K206.</title>
        <authorList>
            <person name="Sahin N."/>
            <person name="Saygin H."/>
            <person name="Ay H."/>
        </authorList>
    </citation>
    <scope>NUCLEOTIDE SEQUENCE [LARGE SCALE GENOMIC DNA]</scope>
    <source>
        <strain evidence="9 10">13K206</strain>
    </source>
</reference>